<keyword evidence="5 10" id="KW-0812">Transmembrane</keyword>
<keyword evidence="12" id="KW-1185">Reference proteome</keyword>
<evidence type="ECO:0000256" key="2">
    <source>
        <dbReference type="ARBA" id="ARBA00010323"/>
    </source>
</evidence>
<dbReference type="KEGG" id="dpu:SU48_03995"/>
<dbReference type="PANTHER" id="PTHR13285:SF23">
    <property type="entry name" value="TEICHOIC ACID D-ALANYLTRANSFERASE"/>
    <property type="match status" value="1"/>
</dbReference>
<keyword evidence="3 9" id="KW-1003">Cell membrane</keyword>
<dbReference type="RefSeq" id="WP_064014121.1">
    <property type="nucleotide sequence ID" value="NZ_CP011387.1"/>
</dbReference>
<evidence type="ECO:0000256" key="3">
    <source>
        <dbReference type="ARBA" id="ARBA00022475"/>
    </source>
</evidence>
<dbReference type="GO" id="GO:0005886">
    <property type="term" value="C:plasma membrane"/>
    <property type="evidence" value="ECO:0007669"/>
    <property type="project" value="UniProtKB-SubCell"/>
</dbReference>
<name>A0A172T7P8_9DEIO</name>
<feature type="transmembrane region" description="Helical" evidence="10">
    <location>
        <begin position="76"/>
        <end position="94"/>
    </location>
</feature>
<dbReference type="STRING" id="1182568.SU48_03995"/>
<evidence type="ECO:0000256" key="8">
    <source>
        <dbReference type="ARBA" id="ARBA00023315"/>
    </source>
</evidence>
<keyword evidence="4 9" id="KW-0808">Transferase</keyword>
<evidence type="ECO:0000256" key="10">
    <source>
        <dbReference type="SAM" id="Phobius"/>
    </source>
</evidence>
<organism evidence="11 12">
    <name type="scientific">Deinococcus puniceus</name>
    <dbReference type="NCBI Taxonomy" id="1182568"/>
    <lineage>
        <taxon>Bacteria</taxon>
        <taxon>Thermotogati</taxon>
        <taxon>Deinococcota</taxon>
        <taxon>Deinococci</taxon>
        <taxon>Deinococcales</taxon>
        <taxon>Deinococcaceae</taxon>
        <taxon>Deinococcus</taxon>
    </lineage>
</organism>
<accession>A0A172T7P8</accession>
<evidence type="ECO:0000313" key="11">
    <source>
        <dbReference type="EMBL" id="ANE43065.1"/>
    </source>
</evidence>
<dbReference type="Pfam" id="PF03062">
    <property type="entry name" value="MBOAT"/>
    <property type="match status" value="1"/>
</dbReference>
<keyword evidence="6 10" id="KW-1133">Transmembrane helix</keyword>
<evidence type="ECO:0000256" key="7">
    <source>
        <dbReference type="ARBA" id="ARBA00023136"/>
    </source>
</evidence>
<reference evidence="11 12" key="1">
    <citation type="submission" date="2015-01" db="EMBL/GenBank/DDBJ databases">
        <title>Deinococcus puniceus/DY1/ whole genome sequencing.</title>
        <authorList>
            <person name="Kim M.K."/>
            <person name="Srinivasan S."/>
            <person name="Lee J.-J."/>
        </authorList>
    </citation>
    <scope>NUCLEOTIDE SEQUENCE [LARGE SCALE GENOMIC DNA]</scope>
    <source>
        <strain evidence="11 12">DY1</strain>
    </source>
</reference>
<comment type="subcellular location">
    <subcellularLocation>
        <location evidence="1">Cell membrane</location>
        <topology evidence="1">Multi-pass membrane protein</topology>
    </subcellularLocation>
</comment>
<dbReference type="GO" id="GO:0016746">
    <property type="term" value="F:acyltransferase activity"/>
    <property type="evidence" value="ECO:0007669"/>
    <property type="project" value="UniProtKB-KW"/>
</dbReference>
<keyword evidence="7 9" id="KW-0472">Membrane</keyword>
<keyword evidence="8 9" id="KW-0012">Acyltransferase</keyword>
<dbReference type="PIRSF" id="PIRSF500217">
    <property type="entry name" value="AlgI"/>
    <property type="match status" value="1"/>
</dbReference>
<dbReference type="Proteomes" id="UP000077363">
    <property type="component" value="Chromosome"/>
</dbReference>
<dbReference type="OrthoDB" id="9805788at2"/>
<protein>
    <submittedName>
        <fullName evidence="11">Poly(Beta-D-mannuronate) O-acetylase</fullName>
    </submittedName>
</protein>
<gene>
    <name evidence="11" type="ORF">SU48_03995</name>
</gene>
<evidence type="ECO:0000256" key="4">
    <source>
        <dbReference type="ARBA" id="ARBA00022679"/>
    </source>
</evidence>
<dbReference type="InterPro" id="IPR004299">
    <property type="entry name" value="MBOAT_fam"/>
</dbReference>
<feature type="transmembrane region" description="Helical" evidence="10">
    <location>
        <begin position="310"/>
        <end position="333"/>
    </location>
</feature>
<dbReference type="InterPro" id="IPR024194">
    <property type="entry name" value="Ac/AlaTfrase_AlgI/DltB"/>
</dbReference>
<proteinExistence type="inferred from homology"/>
<dbReference type="GO" id="GO:0042121">
    <property type="term" value="P:alginic acid biosynthetic process"/>
    <property type="evidence" value="ECO:0007669"/>
    <property type="project" value="InterPro"/>
</dbReference>
<evidence type="ECO:0000313" key="12">
    <source>
        <dbReference type="Proteomes" id="UP000077363"/>
    </source>
</evidence>
<feature type="transmembrane region" description="Helical" evidence="10">
    <location>
        <begin position="150"/>
        <end position="169"/>
    </location>
</feature>
<dbReference type="AlphaFoldDB" id="A0A172T7P8"/>
<evidence type="ECO:0000256" key="6">
    <source>
        <dbReference type="ARBA" id="ARBA00022989"/>
    </source>
</evidence>
<dbReference type="InterPro" id="IPR028362">
    <property type="entry name" value="AlgI"/>
</dbReference>
<feature type="transmembrane region" description="Helical" evidence="10">
    <location>
        <begin position="47"/>
        <end position="64"/>
    </location>
</feature>
<dbReference type="PATRIC" id="fig|1182568.3.peg.832"/>
<dbReference type="PIRSF" id="PIRSF016636">
    <property type="entry name" value="AlgI_DltB"/>
    <property type="match status" value="1"/>
</dbReference>
<dbReference type="EMBL" id="CP011387">
    <property type="protein sequence ID" value="ANE43065.1"/>
    <property type="molecule type" value="Genomic_DNA"/>
</dbReference>
<feature type="transmembrane region" description="Helical" evidence="10">
    <location>
        <begin position="114"/>
        <end position="138"/>
    </location>
</feature>
<evidence type="ECO:0000256" key="5">
    <source>
        <dbReference type="ARBA" id="ARBA00022692"/>
    </source>
</evidence>
<dbReference type="InterPro" id="IPR051085">
    <property type="entry name" value="MB_O-acyltransferase"/>
</dbReference>
<dbReference type="PANTHER" id="PTHR13285">
    <property type="entry name" value="ACYLTRANSFERASE"/>
    <property type="match status" value="1"/>
</dbReference>
<evidence type="ECO:0000256" key="1">
    <source>
        <dbReference type="ARBA" id="ARBA00004651"/>
    </source>
</evidence>
<feature type="transmembrane region" description="Helical" evidence="10">
    <location>
        <begin position="7"/>
        <end position="27"/>
    </location>
</feature>
<sequence length="473" mass="53667">MVFSSNVFLFLFLPLFLVVYYLLPFKARSAWILAGSYALYGWWRLDFLWLLMAITGVAYAYGLVLDRQPDGPKRRWTLISAIVLNLGALAYFKYANFGIESFNALTTSLGLQAFSWTPILLPIGLSFFIFHAISYIVDVYRREEPPTHKLLDFAAFIALFPHLIAGPVLKYNLLADQFRTRTHTLEKFSYGATRFMTGFAKKVLIADTIAPLVTASFNQPDPTMADAWLGAAAYTLQLYFDFSGYSDMAIGLAAMMGFKFPENFNHPYISRSITEFWRRWHMSLSSWLREYLYISLGGNRYGRARTYLNLWLTMVLGGLWHGANWTFVLWGIWHGSILAIERRLKETNGWKPSPAWLTIPGTLLLVMVGWVMFRADNVPDAFRMYRGMIGLNGVGLSDTLAWQVRGSVLVTMLLGTVLVFVAPVWGARVGDLGSRLLRPRLAVGATLVLLPLFVVAILKLSAQSYTPFLYFQF</sequence>
<evidence type="ECO:0000256" key="9">
    <source>
        <dbReference type="PIRNR" id="PIRNR016636"/>
    </source>
</evidence>
<feature type="transmembrane region" description="Helical" evidence="10">
    <location>
        <begin position="408"/>
        <end position="429"/>
    </location>
</feature>
<feature type="transmembrane region" description="Helical" evidence="10">
    <location>
        <begin position="353"/>
        <end position="373"/>
    </location>
</feature>
<comment type="similarity">
    <text evidence="2 9">Belongs to the membrane-bound acyltransferase family.</text>
</comment>
<feature type="transmembrane region" description="Helical" evidence="10">
    <location>
        <begin position="441"/>
        <end position="462"/>
    </location>
</feature>